<evidence type="ECO:0000259" key="1">
    <source>
        <dbReference type="Pfam" id="PF24024"/>
    </source>
</evidence>
<evidence type="ECO:0000313" key="2">
    <source>
        <dbReference type="EMBL" id="EEG89690.1"/>
    </source>
</evidence>
<dbReference type="Proteomes" id="UP000003793">
    <property type="component" value="Unassembled WGS sequence"/>
</dbReference>
<reference evidence="2 3" key="1">
    <citation type="submission" date="2009-02" db="EMBL/GenBank/DDBJ databases">
        <authorList>
            <person name="Fulton L."/>
            <person name="Clifton S."/>
            <person name="Fulton B."/>
            <person name="Xu J."/>
            <person name="Minx P."/>
            <person name="Pepin K.H."/>
            <person name="Johnson M."/>
            <person name="Bhonagiri V."/>
            <person name="Nash W.E."/>
            <person name="Mardis E.R."/>
            <person name="Wilson R.K."/>
        </authorList>
    </citation>
    <scope>NUCLEOTIDE SEQUENCE [LARGE SCALE GENOMIC DNA]</scope>
    <source>
        <strain evidence="2 3">ATCC 27758</strain>
    </source>
</reference>
<evidence type="ECO:0000313" key="3">
    <source>
        <dbReference type="Proteomes" id="UP000003793"/>
    </source>
</evidence>
<reference evidence="2 3" key="2">
    <citation type="submission" date="2009-03" db="EMBL/GenBank/DDBJ databases">
        <title>Draft genome sequence of Coprococcus comes (ATCC 27758).</title>
        <authorList>
            <person name="Sudarsanam P."/>
            <person name="Ley R."/>
            <person name="Guruge J."/>
            <person name="Turnbaugh P.J."/>
            <person name="Mahowald M."/>
            <person name="Liep D."/>
            <person name="Gordon J."/>
        </authorList>
    </citation>
    <scope>NUCLEOTIDE SEQUENCE [LARGE SCALE GENOMIC DNA]</scope>
    <source>
        <strain evidence="2 3">ATCC 27758</strain>
    </source>
</reference>
<dbReference type="HOGENOM" id="CLU_1871905_0_0_9"/>
<gene>
    <name evidence="2" type="ORF">COPCOM_02680</name>
</gene>
<comment type="caution">
    <text evidence="2">The sequence shown here is derived from an EMBL/GenBank/DDBJ whole genome shotgun (WGS) entry which is preliminary data.</text>
</comment>
<protein>
    <recommendedName>
        <fullName evidence="1">DUF7336 domain-containing protein</fullName>
    </recommendedName>
</protein>
<dbReference type="EMBL" id="ABVR01000041">
    <property type="protein sequence ID" value="EEG89690.1"/>
    <property type="molecule type" value="Genomic_DNA"/>
</dbReference>
<name>C0BA48_9FIRM</name>
<dbReference type="InterPro" id="IPR055760">
    <property type="entry name" value="DUF7336"/>
</dbReference>
<dbReference type="Pfam" id="PF24024">
    <property type="entry name" value="DUF7336"/>
    <property type="match status" value="1"/>
</dbReference>
<dbReference type="RefSeq" id="WP_008375434.1">
    <property type="nucleotide sequence ID" value="NZ_CP102277.1"/>
</dbReference>
<dbReference type="AlphaFoldDB" id="C0BA48"/>
<proteinExistence type="predicted"/>
<feature type="domain" description="DUF7336" evidence="1">
    <location>
        <begin position="1"/>
        <end position="53"/>
    </location>
</feature>
<accession>C0BA48</accession>
<dbReference type="GeneID" id="92824989"/>
<organism evidence="2 3">
    <name type="scientific">Coprococcus comes ATCC 27758</name>
    <dbReference type="NCBI Taxonomy" id="470146"/>
    <lineage>
        <taxon>Bacteria</taxon>
        <taxon>Bacillati</taxon>
        <taxon>Bacillota</taxon>
        <taxon>Clostridia</taxon>
        <taxon>Lachnospirales</taxon>
        <taxon>Lachnospiraceae</taxon>
        <taxon>Coprococcus</taxon>
    </lineage>
</organism>
<sequence>MKVYVITSGEYSDYCIRTVALSREKAELICAMLNSEKRYYCDVATIEEYDTDELQCDANEDVGLCYEAAFNYKTLKNIYFDEPFYSFARNEIKREISGHGYEILIAATFPKDMPQEKARKIMKDRVSKWKAEQEGL</sequence>